<name>A0A834MDW7_RHYFE</name>
<reference evidence="2" key="1">
    <citation type="submission" date="2020-08" db="EMBL/GenBank/DDBJ databases">
        <title>Genome sequencing and assembly of the red palm weevil Rhynchophorus ferrugineus.</title>
        <authorList>
            <person name="Dias G.B."/>
            <person name="Bergman C.M."/>
            <person name="Manee M."/>
        </authorList>
    </citation>
    <scope>NUCLEOTIDE SEQUENCE</scope>
    <source>
        <strain evidence="2">AA-2017</strain>
        <tissue evidence="2">Whole larva</tissue>
    </source>
</reference>
<organism evidence="2 3">
    <name type="scientific">Rhynchophorus ferrugineus</name>
    <name type="common">Red palm weevil</name>
    <name type="synonym">Curculio ferrugineus</name>
    <dbReference type="NCBI Taxonomy" id="354439"/>
    <lineage>
        <taxon>Eukaryota</taxon>
        <taxon>Metazoa</taxon>
        <taxon>Ecdysozoa</taxon>
        <taxon>Arthropoda</taxon>
        <taxon>Hexapoda</taxon>
        <taxon>Insecta</taxon>
        <taxon>Pterygota</taxon>
        <taxon>Neoptera</taxon>
        <taxon>Endopterygota</taxon>
        <taxon>Coleoptera</taxon>
        <taxon>Polyphaga</taxon>
        <taxon>Cucujiformia</taxon>
        <taxon>Curculionidae</taxon>
        <taxon>Dryophthorinae</taxon>
        <taxon>Rhynchophorus</taxon>
    </lineage>
</organism>
<comment type="caution">
    <text evidence="2">The sequence shown here is derived from an EMBL/GenBank/DDBJ whole genome shotgun (WGS) entry which is preliminary data.</text>
</comment>
<evidence type="ECO:0000313" key="2">
    <source>
        <dbReference type="EMBL" id="KAF7278116.1"/>
    </source>
</evidence>
<protein>
    <submittedName>
        <fullName evidence="2">Uncharacterized protein</fullName>
    </submittedName>
</protein>
<keyword evidence="3" id="KW-1185">Reference proteome</keyword>
<accession>A0A834MDW7</accession>
<dbReference type="EMBL" id="JAACXV010000406">
    <property type="protein sequence ID" value="KAF7278116.1"/>
    <property type="molecule type" value="Genomic_DNA"/>
</dbReference>
<evidence type="ECO:0000313" key="3">
    <source>
        <dbReference type="Proteomes" id="UP000625711"/>
    </source>
</evidence>
<evidence type="ECO:0000256" key="1">
    <source>
        <dbReference type="SAM" id="MobiDB-lite"/>
    </source>
</evidence>
<proteinExistence type="predicted"/>
<gene>
    <name evidence="2" type="ORF">GWI33_008735</name>
</gene>
<dbReference type="AlphaFoldDB" id="A0A834MDW7"/>
<dbReference type="Proteomes" id="UP000625711">
    <property type="component" value="Unassembled WGS sequence"/>
</dbReference>
<feature type="region of interest" description="Disordered" evidence="1">
    <location>
        <begin position="1"/>
        <end position="26"/>
    </location>
</feature>
<sequence length="126" mass="14105">MAVVYGPHPSGGAHSQSGASKTPVLESRPTIKKCRFFFGHGSLQLFSRQVGSLSERALPVSRRRVSGHDEVISCCGDGGWPGDGRPDRGQTQTKIRGRFRVRRRGKWFVLILWSEVLSIYHAYRTH</sequence>